<dbReference type="PANTHER" id="PTHR48225:SF7">
    <property type="entry name" value="MEIOSIS-SPECIFIC PROTEIN HOP1"/>
    <property type="match status" value="1"/>
</dbReference>
<keyword evidence="5" id="KW-0469">Meiosis</keyword>
<feature type="region of interest" description="Disordered" evidence="6">
    <location>
        <begin position="389"/>
        <end position="509"/>
    </location>
</feature>
<feature type="compositionally biased region" description="Low complexity" evidence="6">
    <location>
        <begin position="444"/>
        <end position="464"/>
    </location>
</feature>
<dbReference type="Proteomes" id="UP001498771">
    <property type="component" value="Unassembled WGS sequence"/>
</dbReference>
<dbReference type="InterPro" id="IPR051294">
    <property type="entry name" value="HORMA_MeioticProgression"/>
</dbReference>
<evidence type="ECO:0000256" key="1">
    <source>
        <dbReference type="ARBA" id="ARBA00004123"/>
    </source>
</evidence>
<dbReference type="GeneID" id="90036574"/>
<feature type="compositionally biased region" description="Low complexity" evidence="6">
    <location>
        <begin position="696"/>
        <end position="724"/>
    </location>
</feature>
<feature type="region of interest" description="Disordered" evidence="6">
    <location>
        <begin position="319"/>
        <end position="354"/>
    </location>
</feature>
<evidence type="ECO:0000313" key="9">
    <source>
        <dbReference type="Proteomes" id="UP001498771"/>
    </source>
</evidence>
<dbReference type="Pfam" id="PF02301">
    <property type="entry name" value="HORMA"/>
    <property type="match status" value="1"/>
</dbReference>
<dbReference type="InterPro" id="IPR036570">
    <property type="entry name" value="HORMA_dom_sf"/>
</dbReference>
<name>A0ABR1F7B8_9ASCO</name>
<feature type="region of interest" description="Disordered" evidence="6">
    <location>
        <begin position="264"/>
        <end position="296"/>
    </location>
</feature>
<dbReference type="Gene3D" id="3.30.40.10">
    <property type="entry name" value="Zinc/RING finger domain, C3HC4 (zinc finger)"/>
    <property type="match status" value="1"/>
</dbReference>
<dbReference type="SUPFAM" id="SSF56019">
    <property type="entry name" value="The spindle assembly checkpoint protein mad2"/>
    <property type="match status" value="1"/>
</dbReference>
<dbReference type="RefSeq" id="XP_064768765.1">
    <property type="nucleotide sequence ID" value="XM_064911062.1"/>
</dbReference>
<dbReference type="Gene3D" id="3.30.900.10">
    <property type="entry name" value="HORMA domain"/>
    <property type="match status" value="1"/>
</dbReference>
<keyword evidence="3" id="KW-0158">Chromosome</keyword>
<evidence type="ECO:0000259" key="7">
    <source>
        <dbReference type="PROSITE" id="PS50815"/>
    </source>
</evidence>
<evidence type="ECO:0000256" key="5">
    <source>
        <dbReference type="ARBA" id="ARBA00023254"/>
    </source>
</evidence>
<evidence type="ECO:0000256" key="4">
    <source>
        <dbReference type="ARBA" id="ARBA00023242"/>
    </source>
</evidence>
<dbReference type="SUPFAM" id="SSF57903">
    <property type="entry name" value="FYVE/PHD zinc finger"/>
    <property type="match status" value="1"/>
</dbReference>
<feature type="domain" description="HORMA" evidence="7">
    <location>
        <begin position="32"/>
        <end position="257"/>
    </location>
</feature>
<feature type="compositionally biased region" description="Low complexity" evidence="6">
    <location>
        <begin position="408"/>
        <end position="425"/>
    </location>
</feature>
<dbReference type="InterPro" id="IPR013083">
    <property type="entry name" value="Znf_RING/FYVE/PHD"/>
</dbReference>
<evidence type="ECO:0000313" key="8">
    <source>
        <dbReference type="EMBL" id="KAK7205732.1"/>
    </source>
</evidence>
<sequence length="773" mass="84688">MAQILRTVGPSSAQLQHQLQLQHQQQAFVSPRVSQDYIQTFLSASFGCLTFLRHVISSSNPSGLFADDNYDDERFQPDPALRDHVRLKLLKRGVSSQADLLLDWLERGIFDAIERKYLSAAVFAVFCDPARPQLLQESYTFSIDYRDDEPASLALHHSSGASLEVGVRPAEVRKNLQQLMRRFILLTQNLPPLPDSRFVSVQLVFNDSCPADYQPPGFRDASSDRPMYFALPEDSDPLVRESVGSLTAGWHAVALNLSCVPERNNNNPESGSQAVTATPAASQIAGSSQIGSTPRRKQIRVYEAIDDVVSPKWGIPNVKTRANASRDKPSPVAPPPPKMIKREDPFRPSSVHSESVDATLPLALDSQLQTPSILPSIEGKASVASIKTLTPQQHHQPNVPRPKKKITKPTAPAANANANANRGAAPPKPKRQKKHATSSPQPHRSGSSQAARRASAMSATTRRPSPSRRSPHRLNMPAVAAPTTDSVGISVKSEKKQQSSLSSPGSEQADDNANLLITCECGYHAHDDLFDLVECSRCTTWKHLYCYGFQHAEDEALKIEFICSSCRYGGEKMVSGSRLTKIATLGIFRRAVKVLYSDAYGSLRQGHDFSRSLAKILGTTPAKTELILRLLNAEGAVIFIDGVIFAIKLVDTPEIRSRLTEKYFNPAENIITTAELLYSNLAQKAQQGTVEKATKPSQPQQSQSQSQSQSQRSQPISDSQSSNSEMVIDSCTPSAVTSLSQRLGMISVKSEEISTPPKRKISVVETPISPTYC</sequence>
<dbReference type="EMBL" id="JBBJBU010000004">
    <property type="protein sequence ID" value="KAK7205732.1"/>
    <property type="molecule type" value="Genomic_DNA"/>
</dbReference>
<dbReference type="InterPro" id="IPR011011">
    <property type="entry name" value="Znf_FYVE_PHD"/>
</dbReference>
<comment type="subcellular location">
    <subcellularLocation>
        <location evidence="2">Chromosome</location>
    </subcellularLocation>
    <subcellularLocation>
        <location evidence="1">Nucleus</location>
    </subcellularLocation>
</comment>
<keyword evidence="4" id="KW-0539">Nucleus</keyword>
<feature type="region of interest" description="Disordered" evidence="6">
    <location>
        <begin position="688"/>
        <end position="727"/>
    </location>
</feature>
<evidence type="ECO:0000256" key="6">
    <source>
        <dbReference type="SAM" id="MobiDB-lite"/>
    </source>
</evidence>
<evidence type="ECO:0000256" key="2">
    <source>
        <dbReference type="ARBA" id="ARBA00004286"/>
    </source>
</evidence>
<dbReference type="PANTHER" id="PTHR48225">
    <property type="entry name" value="HORMA DOMAIN-CONTAINING PROTEIN 1"/>
    <property type="match status" value="1"/>
</dbReference>
<feature type="compositionally biased region" description="Polar residues" evidence="6">
    <location>
        <begin position="264"/>
        <end position="292"/>
    </location>
</feature>
<reference evidence="8 9" key="1">
    <citation type="submission" date="2024-03" db="EMBL/GenBank/DDBJ databases">
        <title>Genome-scale model development and genomic sequencing of the oleaginous clade Lipomyces.</title>
        <authorList>
            <consortium name="Lawrence Berkeley National Laboratory"/>
            <person name="Czajka J.J."/>
            <person name="Han Y."/>
            <person name="Kim J."/>
            <person name="Mondo S.J."/>
            <person name="Hofstad B.A."/>
            <person name="Robles A."/>
            <person name="Haridas S."/>
            <person name="Riley R."/>
            <person name="LaButti K."/>
            <person name="Pangilinan J."/>
            <person name="Andreopoulos W."/>
            <person name="Lipzen A."/>
            <person name="Yan J."/>
            <person name="Wang M."/>
            <person name="Ng V."/>
            <person name="Grigoriev I.V."/>
            <person name="Spatafora J.W."/>
            <person name="Magnuson J.K."/>
            <person name="Baker S.E."/>
            <person name="Pomraning K.R."/>
        </authorList>
    </citation>
    <scope>NUCLEOTIDE SEQUENCE [LARGE SCALE GENOMIC DNA]</scope>
    <source>
        <strain evidence="8 9">Phaff 52-87</strain>
    </source>
</reference>
<accession>A0ABR1F7B8</accession>
<keyword evidence="9" id="KW-1185">Reference proteome</keyword>
<evidence type="ECO:0000256" key="3">
    <source>
        <dbReference type="ARBA" id="ARBA00022454"/>
    </source>
</evidence>
<gene>
    <name evidence="8" type="ORF">BZA70DRAFT_266852</name>
</gene>
<dbReference type="PROSITE" id="PS50815">
    <property type="entry name" value="HORMA"/>
    <property type="match status" value="1"/>
</dbReference>
<proteinExistence type="predicted"/>
<organism evidence="8 9">
    <name type="scientific">Myxozyma melibiosi</name>
    <dbReference type="NCBI Taxonomy" id="54550"/>
    <lineage>
        <taxon>Eukaryota</taxon>
        <taxon>Fungi</taxon>
        <taxon>Dikarya</taxon>
        <taxon>Ascomycota</taxon>
        <taxon>Saccharomycotina</taxon>
        <taxon>Lipomycetes</taxon>
        <taxon>Lipomycetales</taxon>
        <taxon>Lipomycetaceae</taxon>
        <taxon>Myxozyma</taxon>
    </lineage>
</organism>
<comment type="caution">
    <text evidence="8">The sequence shown here is derived from an EMBL/GenBank/DDBJ whole genome shotgun (WGS) entry which is preliminary data.</text>
</comment>
<dbReference type="InterPro" id="IPR003511">
    <property type="entry name" value="HORMA_dom"/>
</dbReference>
<protein>
    <submittedName>
        <fullName evidence="8">HORMA domain-containing protein</fullName>
    </submittedName>
</protein>